<organism evidence="2">
    <name type="scientific">Nicotiana tabacum</name>
    <name type="common">Common tobacco</name>
    <dbReference type="NCBI Taxonomy" id="4097"/>
    <lineage>
        <taxon>Eukaryota</taxon>
        <taxon>Viridiplantae</taxon>
        <taxon>Streptophyta</taxon>
        <taxon>Embryophyta</taxon>
        <taxon>Tracheophyta</taxon>
        <taxon>Spermatophyta</taxon>
        <taxon>Magnoliopsida</taxon>
        <taxon>eudicotyledons</taxon>
        <taxon>Gunneridae</taxon>
        <taxon>Pentapetalae</taxon>
        <taxon>asterids</taxon>
        <taxon>lamiids</taxon>
        <taxon>Solanales</taxon>
        <taxon>Solanaceae</taxon>
        <taxon>Nicotianoideae</taxon>
        <taxon>Nicotianeae</taxon>
        <taxon>Nicotiana</taxon>
    </lineage>
</organism>
<dbReference type="Pfam" id="PF14111">
    <property type="entry name" value="DUF4283"/>
    <property type="match status" value="1"/>
</dbReference>
<evidence type="ECO:0000259" key="1">
    <source>
        <dbReference type="Pfam" id="PF14111"/>
    </source>
</evidence>
<accession>A0A1S4BJ17</accession>
<dbReference type="InterPro" id="IPR025558">
    <property type="entry name" value="DUF4283"/>
</dbReference>
<proteinExistence type="predicted"/>
<dbReference type="PANTHER" id="PTHR33233:SF17">
    <property type="entry name" value="DUF4283 DOMAIN-CONTAINING PROTEIN"/>
    <property type="match status" value="1"/>
</dbReference>
<name>A0A1S4BJ17_TOBAC</name>
<protein>
    <recommendedName>
        <fullName evidence="1">DUF4283 domain-containing protein</fullName>
    </recommendedName>
</protein>
<evidence type="ECO:0000313" key="2">
    <source>
        <dbReference type="RefSeq" id="XP_016488829.1"/>
    </source>
</evidence>
<dbReference type="PANTHER" id="PTHR33233">
    <property type="entry name" value="ENDONUCLEASE/EXONUCLEASE/PHOSPHATASE"/>
    <property type="match status" value="1"/>
</dbReference>
<dbReference type="RefSeq" id="XP_016488829.1">
    <property type="nucleotide sequence ID" value="XM_016633343.1"/>
</dbReference>
<dbReference type="OrthoDB" id="1939300at2759"/>
<dbReference type="AlphaFoldDB" id="A0A1S4BJ17"/>
<sequence>MAGGRGGRTKKVPIVTFGSSVGAHMQPESTNLETELITPTHLSKVRNPNEAWRSSTPIGAAKKLQLSSDFTIEKRNGAVESSIEHDSTTIEAVVQEPNETVLKQGTDPIASIQEKPTQPWVNLFSKNKTMENGMALSYIAPQIVNGKIVIQLEKEEVERETGEWRGSLIAYVIVNCSGYNAMRRYIDQKWNNITSPDLFMHDEVYYIIKFQTIADMHEILYSRPYTINNRPIILKP</sequence>
<dbReference type="OMA" id="IADMHEI"/>
<feature type="domain" description="DUF4283" evidence="1">
    <location>
        <begin position="161"/>
        <end position="235"/>
    </location>
</feature>
<dbReference type="KEGG" id="nta:107808774"/>
<dbReference type="PaxDb" id="4097-A0A1S4BJ17"/>
<reference evidence="2" key="1">
    <citation type="submission" date="2025-08" db="UniProtKB">
        <authorList>
            <consortium name="RefSeq"/>
        </authorList>
    </citation>
    <scope>IDENTIFICATION</scope>
</reference>
<gene>
    <name evidence="2" type="primary">LOC107808774</name>
</gene>